<reference evidence="2" key="1">
    <citation type="journal article" date="2020" name="mSystems">
        <title>Genome- and Community-Level Interaction Insights into Carbon Utilization and Element Cycling Functions of Hydrothermarchaeota in Hydrothermal Sediment.</title>
        <authorList>
            <person name="Zhou Z."/>
            <person name="Liu Y."/>
            <person name="Xu W."/>
            <person name="Pan J."/>
            <person name="Luo Z.H."/>
            <person name="Li M."/>
        </authorList>
    </citation>
    <scope>NUCLEOTIDE SEQUENCE [LARGE SCALE GENOMIC DNA]</scope>
    <source>
        <strain evidence="2">SpSt-418</strain>
    </source>
</reference>
<accession>A0A7C3KGU9</accession>
<dbReference type="SUPFAM" id="SSF54593">
    <property type="entry name" value="Glyoxalase/Bleomycin resistance protein/Dihydroxybiphenyl dioxygenase"/>
    <property type="match status" value="1"/>
</dbReference>
<dbReference type="AlphaFoldDB" id="A0A7C3KGU9"/>
<dbReference type="PANTHER" id="PTHR33990">
    <property type="entry name" value="PROTEIN YJDN-RELATED"/>
    <property type="match status" value="1"/>
</dbReference>
<comment type="caution">
    <text evidence="2">The sequence shown here is derived from an EMBL/GenBank/DDBJ whole genome shotgun (WGS) entry which is preliminary data.</text>
</comment>
<sequence>MQLTPYLGFNGQCEAAFKFYEQCLGGKITYLMTYKDAPEGEMEALPAEWQDKVMHVSLVVGDQEIMGSDNPPGYYEEAKGFSVSISLDDVAEVERIFNALAEDGKVRMPLQQTFWAERFGMLIDQFGTPWMINCDQENSK</sequence>
<dbReference type="InterPro" id="IPR028973">
    <property type="entry name" value="PhnB-like"/>
</dbReference>
<organism evidence="2">
    <name type="scientific">Oscillatoriales cyanobacterium SpSt-418</name>
    <dbReference type="NCBI Taxonomy" id="2282169"/>
    <lineage>
        <taxon>Bacteria</taxon>
        <taxon>Bacillati</taxon>
        <taxon>Cyanobacteriota</taxon>
        <taxon>Cyanophyceae</taxon>
        <taxon>Oscillatoriophycideae</taxon>
        <taxon>Oscillatoriales</taxon>
    </lineage>
</organism>
<feature type="domain" description="PhnB-like" evidence="1">
    <location>
        <begin position="2"/>
        <end position="132"/>
    </location>
</feature>
<evidence type="ECO:0000259" key="1">
    <source>
        <dbReference type="Pfam" id="PF06983"/>
    </source>
</evidence>
<evidence type="ECO:0000313" key="2">
    <source>
        <dbReference type="EMBL" id="HFM99611.1"/>
    </source>
</evidence>
<gene>
    <name evidence="2" type="ORF">ENR64_17990</name>
</gene>
<dbReference type="PANTHER" id="PTHR33990:SF1">
    <property type="entry name" value="PROTEIN YJDN"/>
    <property type="match status" value="1"/>
</dbReference>
<dbReference type="Gene3D" id="3.10.180.10">
    <property type="entry name" value="2,3-Dihydroxybiphenyl 1,2-Dioxygenase, domain 1"/>
    <property type="match status" value="1"/>
</dbReference>
<proteinExistence type="predicted"/>
<dbReference type="InterPro" id="IPR029068">
    <property type="entry name" value="Glyas_Bleomycin-R_OHBP_Dase"/>
</dbReference>
<dbReference type="CDD" id="cd06588">
    <property type="entry name" value="PhnB_like"/>
    <property type="match status" value="1"/>
</dbReference>
<protein>
    <submittedName>
        <fullName evidence="2">VOC family protein</fullName>
    </submittedName>
</protein>
<name>A0A7C3KGU9_9CYAN</name>
<dbReference type="Pfam" id="PF06983">
    <property type="entry name" value="3-dmu-9_3-mt"/>
    <property type="match status" value="1"/>
</dbReference>
<dbReference type="EMBL" id="DSRU01000258">
    <property type="protein sequence ID" value="HFM99611.1"/>
    <property type="molecule type" value="Genomic_DNA"/>
</dbReference>